<gene>
    <name evidence="10" type="ORF">PBS003_LOCUS7029</name>
</gene>
<feature type="region of interest" description="Disordered" evidence="7">
    <location>
        <begin position="58"/>
        <end position="171"/>
    </location>
</feature>
<reference evidence="10" key="1">
    <citation type="submission" date="2021-11" db="EMBL/GenBank/DDBJ databases">
        <authorList>
            <person name="Islam A."/>
            <person name="Islam S."/>
            <person name="Flora M.S."/>
            <person name="Rahman M."/>
            <person name="Ziaur R.M."/>
            <person name="Epstein J.H."/>
            <person name="Hassan M."/>
            <person name="Klassen M."/>
            <person name="Woodard K."/>
            <person name="Webb A."/>
            <person name="Webby R.J."/>
            <person name="El Zowalaty M.E."/>
        </authorList>
    </citation>
    <scope>NUCLEOTIDE SEQUENCE</scope>
    <source>
        <strain evidence="10">Pbs3</strain>
    </source>
</reference>
<evidence type="ECO:0000259" key="8">
    <source>
        <dbReference type="PROSITE" id="PS50056"/>
    </source>
</evidence>
<evidence type="ECO:0000256" key="7">
    <source>
        <dbReference type="SAM" id="MobiDB-lite"/>
    </source>
</evidence>
<name>A0AAU9L9H4_9STRA</name>
<dbReference type="SUPFAM" id="SSF52799">
    <property type="entry name" value="(Phosphotyrosine protein) phosphatases II"/>
    <property type="match status" value="1"/>
</dbReference>
<feature type="binding site" evidence="6">
    <location>
        <begin position="704"/>
        <end position="705"/>
    </location>
    <ligand>
        <name>substrate</name>
    </ligand>
</feature>
<dbReference type="SUPFAM" id="SSF50729">
    <property type="entry name" value="PH domain-like"/>
    <property type="match status" value="1"/>
</dbReference>
<dbReference type="Pfam" id="PF06602">
    <property type="entry name" value="Myotub-related"/>
    <property type="match status" value="1"/>
</dbReference>
<sequence>MLASTTTEAPADDQEEAYLTQRQSTMDSATLDKLLKAEKNLTQAGQATSNVWKLIGKLPSDESESPPAPAQAAHLTTNGSISRQNSRSTVNFSTSQNVGNSPRTQTCRTSTRRKISTQVSDELSSGNYLSTGSHSPINGGNKWSATAPSGSRDLMVDTTDGMSKESRTSPRYNMEIPRPEVAVGRSSLGNYAGTTQSSSFYERPANFGTSTSSRGAETVSDSSNYLVENGRSRSSHSSNVFGFNRNAAPSSEVTLFTFTVKKSDSVLEKLGSKRASIQLQVDVEERMLYFLSAHDQREEYSCAAVTAKPQSRLGMQLKIQTGNASVNKKITFYSTEDRANFVQALEQGKVMYNKKTATAAVPSRVPTEVIDETASTVSSTFERSKLRDSIVSDHFQLMPGESVLEHVQRVTNLVVMSQSDRAVQGVLKITSYRITFVPYDASWKFGSFELPLAAIDLITRDGLMLLITCKDLRTLRLAMHDAYSRKKGYDQLPSTPDFRWLNLLTLRMKPPNMIGALFAFDYHTEKAKQRGAPLSEKQNGWFVYSPFAEYQRLGFLSAKKHLEEEGVITWRLLKNSKFRFSPTYPQLMVVPSLMSEEQLVQSARFRSRARLPVVVWRHPVNKSVLSRSSQPNYGMAGNRSEPDRILLRAYRDSANKNSSNMSPPLHIIDARKPIATKGNRLKGKGVENSQHYDNATIEFMGIANIHKMRESLDALKALVSPSSVEDGDKHYHNRLENTRWLKHVMRVLSGARRVAEVLHEDGASVLVHCSDGWDRTPQLVALAQLILDPFYRSLRGFASLVEKEWCSFGHKFADRIGVGKDITDQPNERSPVMLQFLDCVWQMTRQFPTCFEFNEKFLLHISDSLISGLYGTFLYNSERERVLDKVWERTESVWTPVLENPEPYKNPLYRPTNRVLYPRANLKRVVLWDGMFFRWDPESHPDYMEYMDPAEKPDDNASTHDLENGSPRGASELGSPSVLPIGGDLEDKAELDIDVIHDFDEFRAKSLSDCSEMSDDDDFEISPSVKARYDGSSTLTPDELNMTTPATSEAGSDGSASVENRSPVVDEGVLNRYHCGVEERTRQRAQGRNIREALLLAPDQSRIKYLEQLLSESVARELQLEAELDSVLHCSARGSSIASNGVVSCTAPNCSSDNGFARFSGSGHKE</sequence>
<evidence type="ECO:0000256" key="3">
    <source>
        <dbReference type="ARBA" id="ARBA00007471"/>
    </source>
</evidence>
<dbReference type="CDD" id="cd14507">
    <property type="entry name" value="PTP-MTM-like"/>
    <property type="match status" value="1"/>
</dbReference>
<dbReference type="PROSITE" id="PS00383">
    <property type="entry name" value="TYR_PHOSPHATASE_1"/>
    <property type="match status" value="1"/>
</dbReference>
<feature type="region of interest" description="Disordered" evidence="7">
    <location>
        <begin position="1"/>
        <end position="24"/>
    </location>
</feature>
<evidence type="ECO:0000256" key="4">
    <source>
        <dbReference type="ARBA" id="ARBA00022490"/>
    </source>
</evidence>
<feature type="domain" description="Myotubularin phosphatase" evidence="9">
    <location>
        <begin position="540"/>
        <end position="932"/>
    </location>
</feature>
<dbReference type="InterPro" id="IPR011993">
    <property type="entry name" value="PH-like_dom_sf"/>
</dbReference>
<dbReference type="AlphaFoldDB" id="A0AAU9L9H4"/>
<dbReference type="InterPro" id="IPR029021">
    <property type="entry name" value="Prot-tyrosine_phosphatase-like"/>
</dbReference>
<evidence type="ECO:0000259" key="9">
    <source>
        <dbReference type="PROSITE" id="PS51339"/>
    </source>
</evidence>
<feature type="binding site" evidence="6">
    <location>
        <begin position="769"/>
        <end position="775"/>
    </location>
    <ligand>
        <name>substrate</name>
    </ligand>
</feature>
<proteinExistence type="inferred from homology"/>
<dbReference type="PANTHER" id="PTHR10807">
    <property type="entry name" value="MYOTUBULARIN-RELATED"/>
    <property type="match status" value="1"/>
</dbReference>
<feature type="active site" description="Phosphocysteine intermediate" evidence="5">
    <location>
        <position position="769"/>
    </location>
</feature>
<protein>
    <recommendedName>
        <fullName evidence="12">Phosphatidylinositol-3-phosphatase</fullName>
    </recommendedName>
</protein>
<dbReference type="Proteomes" id="UP001160483">
    <property type="component" value="Unassembled WGS sequence"/>
</dbReference>
<accession>A0AAU9L9H4</accession>
<dbReference type="PROSITE" id="PS51339">
    <property type="entry name" value="PPASE_MYOTUBULARIN"/>
    <property type="match status" value="1"/>
</dbReference>
<evidence type="ECO:0000256" key="1">
    <source>
        <dbReference type="ARBA" id="ARBA00004184"/>
    </source>
</evidence>
<keyword evidence="4" id="KW-0963">Cytoplasm</keyword>
<feature type="compositionally biased region" description="Polar residues" evidence="7">
    <location>
        <begin position="116"/>
        <end position="149"/>
    </location>
</feature>
<dbReference type="InterPro" id="IPR000387">
    <property type="entry name" value="Tyr_Pase_dom"/>
</dbReference>
<evidence type="ECO:0000256" key="5">
    <source>
        <dbReference type="PIRSR" id="PIRSR630564-1"/>
    </source>
</evidence>
<feature type="compositionally biased region" description="Polar residues" evidence="7">
    <location>
        <begin position="74"/>
        <end position="109"/>
    </location>
</feature>
<feature type="region of interest" description="Disordered" evidence="7">
    <location>
        <begin position="944"/>
        <end position="982"/>
    </location>
</feature>
<evidence type="ECO:0000256" key="2">
    <source>
        <dbReference type="ARBA" id="ARBA00004496"/>
    </source>
</evidence>
<comment type="caution">
    <text evidence="10">The sequence shown here is derived from an EMBL/GenBank/DDBJ whole genome shotgun (WGS) entry which is preliminary data.</text>
</comment>
<dbReference type="Gene3D" id="2.30.29.30">
    <property type="entry name" value="Pleckstrin-homology domain (PH domain)/Phosphotyrosine-binding domain (PTB)"/>
    <property type="match status" value="1"/>
</dbReference>
<feature type="compositionally biased region" description="Polar residues" evidence="7">
    <location>
        <begin position="1031"/>
        <end position="1060"/>
    </location>
</feature>
<dbReference type="InterPro" id="IPR010569">
    <property type="entry name" value="Myotubularin-like_Pase_dom"/>
</dbReference>
<organism evidence="10 11">
    <name type="scientific">Peronospora belbahrii</name>
    <dbReference type="NCBI Taxonomy" id="622444"/>
    <lineage>
        <taxon>Eukaryota</taxon>
        <taxon>Sar</taxon>
        <taxon>Stramenopiles</taxon>
        <taxon>Oomycota</taxon>
        <taxon>Peronosporomycetes</taxon>
        <taxon>Peronosporales</taxon>
        <taxon>Peronosporaceae</taxon>
        <taxon>Peronospora</taxon>
    </lineage>
</organism>
<comment type="similarity">
    <text evidence="3">Belongs to the protein-tyrosine phosphatase family. Non-receptor class myotubularin subfamily.</text>
</comment>
<comment type="subcellular location">
    <subcellularLocation>
        <location evidence="2">Cytoplasm</location>
    </subcellularLocation>
    <subcellularLocation>
        <location evidence="1">Endomembrane system</location>
        <topology evidence="1">Peripheral membrane protein</topology>
    </subcellularLocation>
</comment>
<evidence type="ECO:0000313" key="10">
    <source>
        <dbReference type="EMBL" id="CAH0480406.1"/>
    </source>
</evidence>
<dbReference type="SMART" id="SM00404">
    <property type="entry name" value="PTPc_motif"/>
    <property type="match status" value="1"/>
</dbReference>
<feature type="binding site" evidence="6">
    <location>
        <begin position="679"/>
        <end position="682"/>
    </location>
    <ligand>
        <name>substrate</name>
    </ligand>
</feature>
<dbReference type="InterPro" id="IPR030564">
    <property type="entry name" value="Myotubularin"/>
</dbReference>
<dbReference type="PANTHER" id="PTHR10807:SF128">
    <property type="entry name" value="PHOSPHATIDYLINOSITOL-3,5-BISPHOSPHATE 3-PHOSPHATASE"/>
    <property type="match status" value="1"/>
</dbReference>
<feature type="region of interest" description="Disordered" evidence="7">
    <location>
        <begin position="1010"/>
        <end position="1061"/>
    </location>
</feature>
<dbReference type="PROSITE" id="PS50056">
    <property type="entry name" value="TYR_PHOSPHATASE_2"/>
    <property type="match status" value="1"/>
</dbReference>
<dbReference type="InterPro" id="IPR016130">
    <property type="entry name" value="Tyr_Pase_AS"/>
</dbReference>
<evidence type="ECO:0000256" key="6">
    <source>
        <dbReference type="PIRSR" id="PIRSR630564-2"/>
    </source>
</evidence>
<evidence type="ECO:0000313" key="11">
    <source>
        <dbReference type="Proteomes" id="UP001160483"/>
    </source>
</evidence>
<dbReference type="InterPro" id="IPR003595">
    <property type="entry name" value="Tyr_Pase_cat"/>
</dbReference>
<feature type="compositionally biased region" description="Basic and acidic residues" evidence="7">
    <location>
        <begin position="944"/>
        <end position="963"/>
    </location>
</feature>
<evidence type="ECO:0008006" key="12">
    <source>
        <dbReference type="Google" id="ProtNLM"/>
    </source>
</evidence>
<feature type="domain" description="Tyrosine specific protein phosphatases" evidence="8">
    <location>
        <begin position="745"/>
        <end position="782"/>
    </location>
</feature>
<dbReference type="GO" id="GO:0012505">
    <property type="term" value="C:endomembrane system"/>
    <property type="evidence" value="ECO:0007669"/>
    <property type="project" value="UniProtKB-SubCell"/>
</dbReference>
<dbReference type="EMBL" id="CAKKTJ010000324">
    <property type="protein sequence ID" value="CAH0480406.1"/>
    <property type="molecule type" value="Genomic_DNA"/>
</dbReference>
<dbReference type="GO" id="GO:0005737">
    <property type="term" value="C:cytoplasm"/>
    <property type="evidence" value="ECO:0007669"/>
    <property type="project" value="UniProtKB-SubCell"/>
</dbReference>